<comment type="subcellular location">
    <subcellularLocation>
        <location evidence="1">Cytoplasm</location>
    </subcellularLocation>
</comment>
<feature type="region of interest" description="Disordered" evidence="7">
    <location>
        <begin position="77"/>
        <end position="113"/>
    </location>
</feature>
<evidence type="ECO:0000256" key="4">
    <source>
        <dbReference type="ARBA" id="ARBA00022864"/>
    </source>
</evidence>
<evidence type="ECO:0000256" key="6">
    <source>
        <dbReference type="ARBA" id="ARBA00024199"/>
    </source>
</evidence>
<keyword evidence="3" id="KW-0203">Cytokinin biosynthesis</keyword>
<dbReference type="EMBL" id="JBBPBN010000015">
    <property type="protein sequence ID" value="KAK9023409.1"/>
    <property type="molecule type" value="Genomic_DNA"/>
</dbReference>
<dbReference type="Proteomes" id="UP001396334">
    <property type="component" value="Unassembled WGS sequence"/>
</dbReference>
<dbReference type="PANTHER" id="PTHR33347">
    <property type="entry name" value="OSJNBA0091C07.3 PROTEIN"/>
    <property type="match status" value="1"/>
</dbReference>
<dbReference type="InterPro" id="IPR044670">
    <property type="entry name" value="SOFL"/>
</dbReference>
<keyword evidence="9" id="KW-1185">Reference proteome</keyword>
<accession>A0ABR2SEI9</accession>
<evidence type="ECO:0000256" key="5">
    <source>
        <dbReference type="ARBA" id="ARBA00023242"/>
    </source>
</evidence>
<evidence type="ECO:0000256" key="3">
    <source>
        <dbReference type="ARBA" id="ARBA00022712"/>
    </source>
</evidence>
<protein>
    <submittedName>
        <fullName evidence="8">Uncharacterized protein</fullName>
    </submittedName>
</protein>
<proteinExistence type="inferred from homology"/>
<reference evidence="8 9" key="1">
    <citation type="journal article" date="2024" name="G3 (Bethesda)">
        <title>Genome assembly of Hibiscus sabdariffa L. provides insights into metabolisms of medicinal natural products.</title>
        <authorList>
            <person name="Kim T."/>
        </authorList>
    </citation>
    <scope>NUCLEOTIDE SEQUENCE [LARGE SCALE GENOMIC DNA]</scope>
    <source>
        <strain evidence="8">TK-2024</strain>
        <tissue evidence="8">Old leaves</tissue>
    </source>
</reference>
<name>A0ABR2SEI9_9ROSI</name>
<evidence type="ECO:0000256" key="2">
    <source>
        <dbReference type="ARBA" id="ARBA00022490"/>
    </source>
</evidence>
<evidence type="ECO:0000256" key="1">
    <source>
        <dbReference type="ARBA" id="ARBA00004496"/>
    </source>
</evidence>
<keyword evidence="4" id="KW-0932">Cytokinin signaling pathway</keyword>
<evidence type="ECO:0000256" key="7">
    <source>
        <dbReference type="SAM" id="MobiDB-lite"/>
    </source>
</evidence>
<evidence type="ECO:0000313" key="9">
    <source>
        <dbReference type="Proteomes" id="UP001396334"/>
    </source>
</evidence>
<evidence type="ECO:0000313" key="8">
    <source>
        <dbReference type="EMBL" id="KAK9023409.1"/>
    </source>
</evidence>
<keyword evidence="5" id="KW-0539">Nucleus</keyword>
<dbReference type="PANTHER" id="PTHR33347:SF34">
    <property type="entry name" value="PROTEIN SOB FIVE-LIKE 6"/>
    <property type="match status" value="1"/>
</dbReference>
<feature type="region of interest" description="Disordered" evidence="7">
    <location>
        <begin position="146"/>
        <end position="166"/>
    </location>
</feature>
<keyword evidence="2" id="KW-0963">Cytoplasm</keyword>
<feature type="compositionally biased region" description="Basic and acidic residues" evidence="7">
    <location>
        <begin position="92"/>
        <end position="113"/>
    </location>
</feature>
<comment type="similarity">
    <text evidence="6">Belongs to the SOFL plant protein family.</text>
</comment>
<sequence length="166" mass="18479">MNVSASQCGSGCESGWTHYLDQSSYSQTRYQKFSGNFVVEDEEQDLSMVSDASSGPRHYYQDYEECLEENASFCSVPATPEPAKKSSKNKQKIKEHGSNQHHSYHDDTASSHKNCKKEVSMELDFSQGFSGTHLKGKPAFHKKIGFLKSGKTGSKDSGESLHFTFS</sequence>
<gene>
    <name evidence="8" type="ORF">V6N11_003629</name>
</gene>
<organism evidence="8 9">
    <name type="scientific">Hibiscus sabdariffa</name>
    <name type="common">roselle</name>
    <dbReference type="NCBI Taxonomy" id="183260"/>
    <lineage>
        <taxon>Eukaryota</taxon>
        <taxon>Viridiplantae</taxon>
        <taxon>Streptophyta</taxon>
        <taxon>Embryophyta</taxon>
        <taxon>Tracheophyta</taxon>
        <taxon>Spermatophyta</taxon>
        <taxon>Magnoliopsida</taxon>
        <taxon>eudicotyledons</taxon>
        <taxon>Gunneridae</taxon>
        <taxon>Pentapetalae</taxon>
        <taxon>rosids</taxon>
        <taxon>malvids</taxon>
        <taxon>Malvales</taxon>
        <taxon>Malvaceae</taxon>
        <taxon>Malvoideae</taxon>
        <taxon>Hibiscus</taxon>
    </lineage>
</organism>
<comment type="caution">
    <text evidence="8">The sequence shown here is derived from an EMBL/GenBank/DDBJ whole genome shotgun (WGS) entry which is preliminary data.</text>
</comment>